<reference evidence="1" key="1">
    <citation type="submission" date="2023-03" db="EMBL/GenBank/DDBJ databases">
        <title>Massive genome expansion in bonnet fungi (Mycena s.s.) driven by repeated elements and novel gene families across ecological guilds.</title>
        <authorList>
            <consortium name="Lawrence Berkeley National Laboratory"/>
            <person name="Harder C.B."/>
            <person name="Miyauchi S."/>
            <person name="Viragh M."/>
            <person name="Kuo A."/>
            <person name="Thoen E."/>
            <person name="Andreopoulos B."/>
            <person name="Lu D."/>
            <person name="Skrede I."/>
            <person name="Drula E."/>
            <person name="Henrissat B."/>
            <person name="Morin E."/>
            <person name="Kohler A."/>
            <person name="Barry K."/>
            <person name="LaButti K."/>
            <person name="Morin E."/>
            <person name="Salamov A."/>
            <person name="Lipzen A."/>
            <person name="Mereny Z."/>
            <person name="Hegedus B."/>
            <person name="Baldrian P."/>
            <person name="Stursova M."/>
            <person name="Weitz H."/>
            <person name="Taylor A."/>
            <person name="Grigoriev I.V."/>
            <person name="Nagy L.G."/>
            <person name="Martin F."/>
            <person name="Kauserud H."/>
        </authorList>
    </citation>
    <scope>NUCLEOTIDE SEQUENCE</scope>
    <source>
        <strain evidence="1">CBHHK067</strain>
    </source>
</reference>
<dbReference type="EMBL" id="JARKIE010000201">
    <property type="protein sequence ID" value="KAJ7667345.1"/>
    <property type="molecule type" value="Genomic_DNA"/>
</dbReference>
<comment type="caution">
    <text evidence="1">The sequence shown here is derived from an EMBL/GenBank/DDBJ whole genome shotgun (WGS) entry which is preliminary data.</text>
</comment>
<sequence>MHEWAASAFRHEEQAGGHMFRINAVLTLGASRLCPTAALDTDVRGQGICAWTWAWRVGAIGHWRRAGFNLEVTKRAACMGAREMHSWMRKIQVLAVVAPPKFVHLPYANGCTVDVDGVIDIHSDGTGLASVFEGMPASMSLSASSAPTRLPLSTAVLKLKPKRLAAPPQSPEAPAVTSRYAVSYPSSSGGELHLLHTQRVHPAAGPQATAGHHTPRFSRMYVWTLVVLPATSEPEPKARTRVR</sequence>
<gene>
    <name evidence="1" type="ORF">B0H17DRAFT_1142750</name>
</gene>
<evidence type="ECO:0000313" key="2">
    <source>
        <dbReference type="Proteomes" id="UP001221757"/>
    </source>
</evidence>
<protein>
    <submittedName>
        <fullName evidence="1">Uncharacterized protein</fullName>
    </submittedName>
</protein>
<accession>A0AAD7CWI2</accession>
<dbReference type="AlphaFoldDB" id="A0AAD7CWI2"/>
<proteinExistence type="predicted"/>
<evidence type="ECO:0000313" key="1">
    <source>
        <dbReference type="EMBL" id="KAJ7667345.1"/>
    </source>
</evidence>
<keyword evidence="2" id="KW-1185">Reference proteome</keyword>
<dbReference type="Proteomes" id="UP001221757">
    <property type="component" value="Unassembled WGS sequence"/>
</dbReference>
<organism evidence="1 2">
    <name type="scientific">Mycena rosella</name>
    <name type="common">Pink bonnet</name>
    <name type="synonym">Agaricus rosellus</name>
    <dbReference type="NCBI Taxonomy" id="1033263"/>
    <lineage>
        <taxon>Eukaryota</taxon>
        <taxon>Fungi</taxon>
        <taxon>Dikarya</taxon>
        <taxon>Basidiomycota</taxon>
        <taxon>Agaricomycotina</taxon>
        <taxon>Agaricomycetes</taxon>
        <taxon>Agaricomycetidae</taxon>
        <taxon>Agaricales</taxon>
        <taxon>Marasmiineae</taxon>
        <taxon>Mycenaceae</taxon>
        <taxon>Mycena</taxon>
    </lineage>
</organism>
<name>A0AAD7CWI2_MYCRO</name>